<evidence type="ECO:0000256" key="3">
    <source>
        <dbReference type="ARBA" id="ARBA00023239"/>
    </source>
</evidence>
<accession>D6U6C0</accession>
<dbReference type="GO" id="GO:0006565">
    <property type="term" value="P:L-serine catabolic process"/>
    <property type="evidence" value="ECO:0007669"/>
    <property type="project" value="TreeGrafter"/>
</dbReference>
<evidence type="ECO:0000259" key="4">
    <source>
        <dbReference type="Pfam" id="PF00291"/>
    </source>
</evidence>
<comment type="caution">
    <text evidence="5">The sequence shown here is derived from an EMBL/GenBank/DDBJ whole genome shotgun (WGS) entry which is preliminary data.</text>
</comment>
<dbReference type="SUPFAM" id="SSF53686">
    <property type="entry name" value="Tryptophan synthase beta subunit-like PLP-dependent enzymes"/>
    <property type="match status" value="1"/>
</dbReference>
<name>D6U6C0_KTERA</name>
<proteinExistence type="predicted"/>
<dbReference type="GO" id="GO:0003941">
    <property type="term" value="F:L-serine ammonia-lyase activity"/>
    <property type="evidence" value="ECO:0007669"/>
    <property type="project" value="TreeGrafter"/>
</dbReference>
<dbReference type="PANTHER" id="PTHR48078:SF6">
    <property type="entry name" value="L-THREONINE DEHYDRATASE CATABOLIC TDCB"/>
    <property type="match status" value="1"/>
</dbReference>
<evidence type="ECO:0000313" key="6">
    <source>
        <dbReference type="Proteomes" id="UP000004508"/>
    </source>
</evidence>
<evidence type="ECO:0000256" key="1">
    <source>
        <dbReference type="ARBA" id="ARBA00001933"/>
    </source>
</evidence>
<dbReference type="InterPro" id="IPR001926">
    <property type="entry name" value="TrpB-like_PALP"/>
</dbReference>
<dbReference type="STRING" id="485913.Krac_1143"/>
<gene>
    <name evidence="5" type="ORF">Krac_1143</name>
</gene>
<evidence type="ECO:0000256" key="2">
    <source>
        <dbReference type="ARBA" id="ARBA00022898"/>
    </source>
</evidence>
<keyword evidence="3" id="KW-0456">Lyase</keyword>
<dbReference type="Gene3D" id="3.40.50.1100">
    <property type="match status" value="2"/>
</dbReference>
<dbReference type="PANTHER" id="PTHR48078">
    <property type="entry name" value="THREONINE DEHYDRATASE, MITOCHONDRIAL-RELATED"/>
    <property type="match status" value="1"/>
</dbReference>
<organism evidence="5 6">
    <name type="scientific">Ktedonobacter racemifer DSM 44963</name>
    <dbReference type="NCBI Taxonomy" id="485913"/>
    <lineage>
        <taxon>Bacteria</taxon>
        <taxon>Bacillati</taxon>
        <taxon>Chloroflexota</taxon>
        <taxon>Ktedonobacteria</taxon>
        <taxon>Ktedonobacterales</taxon>
        <taxon>Ktedonobacteraceae</taxon>
        <taxon>Ktedonobacter</taxon>
    </lineage>
</organism>
<keyword evidence="2" id="KW-0663">Pyridoxal phosphate</keyword>
<dbReference type="Proteomes" id="UP000004508">
    <property type="component" value="Unassembled WGS sequence"/>
</dbReference>
<dbReference type="AlphaFoldDB" id="D6U6C0"/>
<sequence>MFPLHYYEHVIRTPLVRYQGPLAPQSELWLKDETKQVGKSFKFRGAYHRLLEEAPGTTVVTASTGNHGMGVSLAAQRLQLHVRVFVPAHISTVKAQVLEALGAVVKKVDGAYDECVQEALRFSAKTGAPYISSLDDPSVVHGHSSLFREIRQQAKGKLDVLFLPVGGGGLLAGCLECYQDPDQSIVGVELECVPSMKIALETNERVLLPPARSFAEGMLVHQAGVLPLAKAQTYPDLSIELASEEELQHALFLLYRYNGIRAEGAGAAAVAAAIRHVQTSPGQRVSAVISGGNIDEETFQLAIRKYATEAHVGQRENHE</sequence>
<dbReference type="eggNOG" id="COG1171">
    <property type="taxonomic scope" value="Bacteria"/>
</dbReference>
<reference evidence="5 6" key="1">
    <citation type="journal article" date="2011" name="Stand. Genomic Sci.">
        <title>Non-contiguous finished genome sequence and contextual data of the filamentous soil bacterium Ktedonobacter racemifer type strain (SOSP1-21).</title>
        <authorList>
            <person name="Chang Y.J."/>
            <person name="Land M."/>
            <person name="Hauser L."/>
            <person name="Chertkov O."/>
            <person name="Del Rio T.G."/>
            <person name="Nolan M."/>
            <person name="Copeland A."/>
            <person name="Tice H."/>
            <person name="Cheng J.F."/>
            <person name="Lucas S."/>
            <person name="Han C."/>
            <person name="Goodwin L."/>
            <person name="Pitluck S."/>
            <person name="Ivanova N."/>
            <person name="Ovchinikova G."/>
            <person name="Pati A."/>
            <person name="Chen A."/>
            <person name="Palaniappan K."/>
            <person name="Mavromatis K."/>
            <person name="Liolios K."/>
            <person name="Brettin T."/>
            <person name="Fiebig A."/>
            <person name="Rohde M."/>
            <person name="Abt B."/>
            <person name="Goker M."/>
            <person name="Detter J.C."/>
            <person name="Woyke T."/>
            <person name="Bristow J."/>
            <person name="Eisen J.A."/>
            <person name="Markowitz V."/>
            <person name="Hugenholtz P."/>
            <person name="Kyrpides N.C."/>
            <person name="Klenk H.P."/>
            <person name="Lapidus A."/>
        </authorList>
    </citation>
    <scope>NUCLEOTIDE SEQUENCE [LARGE SCALE GENOMIC DNA]</scope>
    <source>
        <strain evidence="6">DSM 44963</strain>
    </source>
</reference>
<dbReference type="OrthoDB" id="9811476at2"/>
<dbReference type="EMBL" id="ADVG01000005">
    <property type="protein sequence ID" value="EFH80531.1"/>
    <property type="molecule type" value="Genomic_DNA"/>
</dbReference>
<dbReference type="InterPro" id="IPR036052">
    <property type="entry name" value="TrpB-like_PALP_sf"/>
</dbReference>
<dbReference type="InterPro" id="IPR050147">
    <property type="entry name" value="Ser/Thr_Dehydratase"/>
</dbReference>
<protein>
    <submittedName>
        <fullName evidence="5">Pyridoxal-5'-phosphate-dependent protein beta subunit</fullName>
    </submittedName>
</protein>
<evidence type="ECO:0000313" key="5">
    <source>
        <dbReference type="EMBL" id="EFH80531.1"/>
    </source>
</evidence>
<feature type="domain" description="Tryptophan synthase beta chain-like PALP" evidence="4">
    <location>
        <begin position="9"/>
        <end position="291"/>
    </location>
</feature>
<dbReference type="Pfam" id="PF00291">
    <property type="entry name" value="PALP"/>
    <property type="match status" value="1"/>
</dbReference>
<dbReference type="RefSeq" id="WP_007923171.1">
    <property type="nucleotide sequence ID" value="NZ_ADVG01000005.1"/>
</dbReference>
<dbReference type="GO" id="GO:0009097">
    <property type="term" value="P:isoleucine biosynthetic process"/>
    <property type="evidence" value="ECO:0007669"/>
    <property type="project" value="TreeGrafter"/>
</dbReference>
<comment type="cofactor">
    <cofactor evidence="1">
        <name>pyridoxal 5'-phosphate</name>
        <dbReference type="ChEBI" id="CHEBI:597326"/>
    </cofactor>
</comment>
<keyword evidence="6" id="KW-1185">Reference proteome</keyword>
<dbReference type="InParanoid" id="D6U6C0"/>
<dbReference type="GO" id="GO:0006567">
    <property type="term" value="P:L-threonine catabolic process"/>
    <property type="evidence" value="ECO:0007669"/>
    <property type="project" value="TreeGrafter"/>
</dbReference>
<dbReference type="GO" id="GO:0004794">
    <property type="term" value="F:threonine deaminase activity"/>
    <property type="evidence" value="ECO:0007669"/>
    <property type="project" value="TreeGrafter"/>
</dbReference>